<protein>
    <recommendedName>
        <fullName evidence="6">RING-type domain-containing protein</fullName>
    </recommendedName>
</protein>
<keyword evidence="2" id="KW-0862">Zinc</keyword>
<accession>A0AAE9CYK9</accession>
<keyword evidence="1 3" id="KW-0863">Zinc-finger</keyword>
<proteinExistence type="predicted"/>
<evidence type="ECO:0000256" key="4">
    <source>
        <dbReference type="SAM" id="Coils"/>
    </source>
</evidence>
<evidence type="ECO:0000256" key="3">
    <source>
        <dbReference type="PROSITE-ProRule" id="PRU00175"/>
    </source>
</evidence>
<dbReference type="GO" id="GO:0008270">
    <property type="term" value="F:zinc ion binding"/>
    <property type="evidence" value="ECO:0007669"/>
    <property type="project" value="UniProtKB-KW"/>
</dbReference>
<gene>
    <name evidence="7" type="ORF">L3Y34_006175</name>
</gene>
<organism evidence="7 8">
    <name type="scientific">Caenorhabditis briggsae</name>
    <dbReference type="NCBI Taxonomy" id="6238"/>
    <lineage>
        <taxon>Eukaryota</taxon>
        <taxon>Metazoa</taxon>
        <taxon>Ecdysozoa</taxon>
        <taxon>Nematoda</taxon>
        <taxon>Chromadorea</taxon>
        <taxon>Rhabditida</taxon>
        <taxon>Rhabditina</taxon>
        <taxon>Rhabditomorpha</taxon>
        <taxon>Rhabditoidea</taxon>
        <taxon>Rhabditidae</taxon>
        <taxon>Peloderinae</taxon>
        <taxon>Caenorhabditis</taxon>
    </lineage>
</organism>
<evidence type="ECO:0000313" key="8">
    <source>
        <dbReference type="Proteomes" id="UP000827892"/>
    </source>
</evidence>
<dbReference type="Proteomes" id="UP000827892">
    <property type="component" value="Chromosome V"/>
</dbReference>
<feature type="coiled-coil region" evidence="4">
    <location>
        <begin position="660"/>
        <end position="694"/>
    </location>
</feature>
<dbReference type="InterPro" id="IPR001841">
    <property type="entry name" value="Znf_RING"/>
</dbReference>
<evidence type="ECO:0000256" key="1">
    <source>
        <dbReference type="ARBA" id="ARBA00022771"/>
    </source>
</evidence>
<dbReference type="Pfam" id="PF25100">
    <property type="entry name" value="DUF7809"/>
    <property type="match status" value="1"/>
</dbReference>
<feature type="region of interest" description="Disordered" evidence="5">
    <location>
        <begin position="564"/>
        <end position="650"/>
    </location>
</feature>
<dbReference type="EMBL" id="CP090895">
    <property type="protein sequence ID" value="ULT86312.1"/>
    <property type="molecule type" value="Genomic_DNA"/>
</dbReference>
<feature type="compositionally biased region" description="Polar residues" evidence="5">
    <location>
        <begin position="614"/>
        <end position="642"/>
    </location>
</feature>
<dbReference type="PANTHER" id="PTHR21447">
    <property type="entry name" value="RING-TYPE DOMAIN-CONTAINING PROTEIN-RELATED"/>
    <property type="match status" value="1"/>
</dbReference>
<feature type="compositionally biased region" description="Basic residues" evidence="5">
    <location>
        <begin position="587"/>
        <end position="598"/>
    </location>
</feature>
<evidence type="ECO:0000256" key="5">
    <source>
        <dbReference type="SAM" id="MobiDB-lite"/>
    </source>
</evidence>
<dbReference type="InterPro" id="IPR056711">
    <property type="entry name" value="DUF7809"/>
</dbReference>
<evidence type="ECO:0000256" key="2">
    <source>
        <dbReference type="ARBA" id="ARBA00022833"/>
    </source>
</evidence>
<feature type="domain" description="RING-type" evidence="6">
    <location>
        <begin position="908"/>
        <end position="949"/>
    </location>
</feature>
<name>A0AAE9CYK9_CAEBR</name>
<dbReference type="Pfam" id="PF13639">
    <property type="entry name" value="zf-RING_2"/>
    <property type="match status" value="1"/>
</dbReference>
<keyword evidence="4" id="KW-0175">Coiled coil</keyword>
<feature type="compositionally biased region" description="Acidic residues" evidence="5">
    <location>
        <begin position="564"/>
        <end position="579"/>
    </location>
</feature>
<evidence type="ECO:0000313" key="7">
    <source>
        <dbReference type="EMBL" id="ULT86312.1"/>
    </source>
</evidence>
<dbReference type="Gene3D" id="3.30.40.10">
    <property type="entry name" value="Zinc/RING finger domain, C3HC4 (zinc finger)"/>
    <property type="match status" value="1"/>
</dbReference>
<keyword evidence="1 3" id="KW-0479">Metal-binding</keyword>
<dbReference type="SUPFAM" id="SSF57850">
    <property type="entry name" value="RING/U-box"/>
    <property type="match status" value="1"/>
</dbReference>
<dbReference type="PANTHER" id="PTHR21447:SF11">
    <property type="entry name" value="RING-TYPE DOMAIN-CONTAINING PROTEIN"/>
    <property type="match status" value="1"/>
</dbReference>
<reference evidence="7 8" key="1">
    <citation type="submission" date="2022-02" db="EMBL/GenBank/DDBJ databases">
        <title>Chromosome-level reference genomes for two strains of Caenorhabditis briggsae: an improved platform for comparative genomics.</title>
        <authorList>
            <person name="Stevens L."/>
            <person name="Andersen E.C."/>
        </authorList>
    </citation>
    <scope>NUCLEOTIDE SEQUENCE [LARGE SCALE GENOMIC DNA]</scope>
    <source>
        <strain evidence="7">QX1410_ONT</strain>
        <tissue evidence="7">Whole-organism</tissue>
    </source>
</reference>
<dbReference type="InterPro" id="IPR013083">
    <property type="entry name" value="Znf_RING/FYVE/PHD"/>
</dbReference>
<evidence type="ECO:0000259" key="6">
    <source>
        <dbReference type="PROSITE" id="PS50089"/>
    </source>
</evidence>
<dbReference type="PROSITE" id="PS50089">
    <property type="entry name" value="ZF_RING_2"/>
    <property type="match status" value="1"/>
</dbReference>
<sequence>MLSLQSNGRNLLTPENFMKIVKRCIPEELIPSNWICDQPDILSNAEELLRAARGKLGMFESDVELFKTISDFLGVAGCADLLQFDVNHLYKTAPIMHLSLKGVPFLYKVDVYSYALLFVPCPFENWQSDVVQFALKNYWRFMENQLRSHLNSHCEMVQLHVEDFSRFVEKLNGYANDFSMKACGMFEDLPIYLESYKLEDYQVYWTTMLELDVAGSEEVYKVISSYSDKYPFEENKHDYTVMLTWIGVVAKLFGKLITENSMNLLPFHQNVQEKPTVRLFTNGKDNFVIADELLMSLKSKNMDVSKFEEDVQSMPRLSTFDFRDVARKVSLEDMKNIEFIRVKLPSSKLVAVPIPSPDGGYCVLASDALLEIINDIIVAKRVFQTVKHDQLDHIAEFFDSGETFFRSDRGIYFISLTDFDSIKQKWEDTYASMIKDESIEAKSFRRVRNGGFSLEDFKNQLKQLNLSRYFPVDEGGRILYNWKIAQKSREALTMADMHFLVFQMQLTYFYFTFNKIGKFLHGQKVCTDWAPFMTCEWCTNQLITDTAHLNFVCEPVASRLSDDSEEAVEAALPEAEDQVLDNVTSTKQKKKRSKKTKKTEKAESSEESSESSSNPPLTSDTESAEASTKPSSASDQQETGNPRTKESETCQKCFRASQFTRTANEKLRLAKIECKHLKKELAKAELDVEVIKQKEMDKDERIKMLENLLKLKDMELLEKQDTILQMEVEMDRIVHEKSTEIKELKDSLLEKDDMIKTLKAERHPELRFLAPTRSDEHTEKVRNILFKLLEVKDTLLRGNPVGRCRELGQRLIMKCKSRAIENATRIEMIRFCNEVKIYKEAVDNQLVVIRGNQQVKPEEIPELPEFPVLSQEFLENYKDVVKSEVPKICHSLLKAPEVKPGELADNDCLVCIEEMDCEEETIKCECCKRRYHTKCAQQWFKTKRTCPACGSGLSHASDFPVLGRR</sequence>
<dbReference type="AlphaFoldDB" id="A0AAE9CYK9"/>